<dbReference type="GO" id="GO:0004467">
    <property type="term" value="F:long-chain fatty acid-CoA ligase activity"/>
    <property type="evidence" value="ECO:0007669"/>
    <property type="project" value="TreeGrafter"/>
</dbReference>
<evidence type="ECO:0000313" key="9">
    <source>
        <dbReference type="Proteomes" id="UP000198875"/>
    </source>
</evidence>
<dbReference type="AlphaFoldDB" id="A0A0U0W441"/>
<dbReference type="InterPro" id="IPR045851">
    <property type="entry name" value="AMP-bd_C_sf"/>
</dbReference>
<sequence length="568" mass="62031">MPETVQELLRQRRHDDTRAIAYGDRTWTWREHLAEAEAEAAALIAMADARRPLHVGALLTNSPAMLRAMAAAALGGYVLCGINTTRRGAGLLADIRRSDCQILLVDDEHLPLLKGLSLNGIEVLNVDARRYADAVAGAPAAVTHREVSAADTLMMIFTSGTSGDPKAVRFAHGMAIMCGASLIFQYDVTADDVCYLSMPLFHSNGIAAGWAVAVGSGATMVPARFSPTRFLDDVRRYGVTYLNYVGKPLALILSTPERPDDADNTLRVAFGNEATDRDIDEFARRFGCRVVDSFGSSEFAVIVVREDGTPRGSIGRPYPGVGIYNPATLTECAVAEFDEHGALTNFDDAVGELVNTQGAGPFAGYYNDPAATAERLRHGMYWSGDLAYRDADGWIYLAGRTADWMRVDGENLAAGPVERVLQRLPQVSQVAVYAVPDERVGDQVMAALVLRDGARLEPEDFEKFLASQPDLSPKAWPRYVRITDDLPVTATNKILKRDLIAAGVTAPGRRRSRPRRPAAPIPARPGHDESAHVRRPGRARRGWRRRPRWPSIRGGRAAPTAARRPRSR</sequence>
<organism evidence="8 9">
    <name type="scientific">Mycobacterium bohemicum DSM 44277</name>
    <dbReference type="NCBI Taxonomy" id="1236609"/>
    <lineage>
        <taxon>Bacteria</taxon>
        <taxon>Bacillati</taxon>
        <taxon>Actinomycetota</taxon>
        <taxon>Actinomycetes</taxon>
        <taxon>Mycobacteriales</taxon>
        <taxon>Mycobacteriaceae</taxon>
        <taxon>Mycobacterium</taxon>
    </lineage>
</organism>
<evidence type="ECO:0000256" key="5">
    <source>
        <dbReference type="SAM" id="MobiDB-lite"/>
    </source>
</evidence>
<evidence type="ECO:0000259" key="6">
    <source>
        <dbReference type="Pfam" id="PF00501"/>
    </source>
</evidence>
<gene>
    <name evidence="8" type="ORF">BN971_00871</name>
</gene>
<evidence type="ECO:0000259" key="7">
    <source>
        <dbReference type="Pfam" id="PF13193"/>
    </source>
</evidence>
<dbReference type="InterPro" id="IPR042099">
    <property type="entry name" value="ANL_N_sf"/>
</dbReference>
<keyword evidence="2" id="KW-0436">Ligase</keyword>
<dbReference type="Gene3D" id="3.30.300.30">
    <property type="match status" value="1"/>
</dbReference>
<reference evidence="8 9" key="1">
    <citation type="submission" date="2015-03" db="EMBL/GenBank/DDBJ databases">
        <authorList>
            <person name="Murphy D."/>
        </authorList>
    </citation>
    <scope>NUCLEOTIDE SEQUENCE [LARGE SCALE GENOMIC DNA]</scope>
    <source>
        <strain evidence="8 9">DSM 44277</strain>
    </source>
</reference>
<dbReference type="GO" id="GO:0005324">
    <property type="term" value="F:long-chain fatty acid transmembrane transporter activity"/>
    <property type="evidence" value="ECO:0007669"/>
    <property type="project" value="TreeGrafter"/>
</dbReference>
<dbReference type="SUPFAM" id="SSF56801">
    <property type="entry name" value="Acetyl-CoA synthetase-like"/>
    <property type="match status" value="1"/>
</dbReference>
<dbReference type="Pfam" id="PF00501">
    <property type="entry name" value="AMP-binding"/>
    <property type="match status" value="1"/>
</dbReference>
<dbReference type="GO" id="GO:0044539">
    <property type="term" value="P:long-chain fatty acid import into cell"/>
    <property type="evidence" value="ECO:0007669"/>
    <property type="project" value="TreeGrafter"/>
</dbReference>
<feature type="domain" description="AMP-dependent synthetase/ligase" evidence="6">
    <location>
        <begin position="12"/>
        <end position="366"/>
    </location>
</feature>
<dbReference type="InterPro" id="IPR020845">
    <property type="entry name" value="AMP-binding_CS"/>
</dbReference>
<dbReference type="RefSeq" id="WP_249262703.1">
    <property type="nucleotide sequence ID" value="NZ_CSTD01000001.1"/>
</dbReference>
<dbReference type="PROSITE" id="PS00455">
    <property type="entry name" value="AMP_BINDING"/>
    <property type="match status" value="1"/>
</dbReference>
<protein>
    <submittedName>
        <fullName evidence="8">Acyl-CoA synthetase</fullName>
    </submittedName>
</protein>
<dbReference type="InterPro" id="IPR000873">
    <property type="entry name" value="AMP-dep_synth/lig_dom"/>
</dbReference>
<proteinExistence type="inferred from homology"/>
<dbReference type="EMBL" id="CSTD01000001">
    <property type="protein sequence ID" value="CPR06866.1"/>
    <property type="molecule type" value="Genomic_DNA"/>
</dbReference>
<dbReference type="Gene3D" id="3.40.50.12780">
    <property type="entry name" value="N-terminal domain of ligase-like"/>
    <property type="match status" value="1"/>
</dbReference>
<feature type="compositionally biased region" description="Low complexity" evidence="5">
    <location>
        <begin position="549"/>
        <end position="562"/>
    </location>
</feature>
<comment type="similarity">
    <text evidence="1">Belongs to the ATP-dependent AMP-binding enzyme family.</text>
</comment>
<name>A0A0U0W441_MYCBE</name>
<dbReference type="Proteomes" id="UP000198875">
    <property type="component" value="Unassembled WGS sequence"/>
</dbReference>
<feature type="compositionally biased region" description="Basic residues" evidence="5">
    <location>
        <begin position="533"/>
        <end position="548"/>
    </location>
</feature>
<evidence type="ECO:0000256" key="1">
    <source>
        <dbReference type="ARBA" id="ARBA00006432"/>
    </source>
</evidence>
<dbReference type="PANTHER" id="PTHR43107:SF15">
    <property type="entry name" value="FATTY ACID TRANSPORT PROTEIN 3, ISOFORM A"/>
    <property type="match status" value="1"/>
</dbReference>
<dbReference type="GO" id="GO:0005886">
    <property type="term" value="C:plasma membrane"/>
    <property type="evidence" value="ECO:0007669"/>
    <property type="project" value="TreeGrafter"/>
</dbReference>
<dbReference type="InterPro" id="IPR025110">
    <property type="entry name" value="AMP-bd_C"/>
</dbReference>
<dbReference type="GO" id="GO:0005524">
    <property type="term" value="F:ATP binding"/>
    <property type="evidence" value="ECO:0007669"/>
    <property type="project" value="UniProtKB-KW"/>
</dbReference>
<dbReference type="NCBIfam" id="NF009927">
    <property type="entry name" value="PRK13388.1"/>
    <property type="match status" value="1"/>
</dbReference>
<dbReference type="PANTHER" id="PTHR43107">
    <property type="entry name" value="LONG-CHAIN FATTY ACID TRANSPORT PROTEIN"/>
    <property type="match status" value="1"/>
</dbReference>
<evidence type="ECO:0000256" key="2">
    <source>
        <dbReference type="ARBA" id="ARBA00022598"/>
    </source>
</evidence>
<evidence type="ECO:0000256" key="3">
    <source>
        <dbReference type="ARBA" id="ARBA00022741"/>
    </source>
</evidence>
<evidence type="ECO:0000313" key="8">
    <source>
        <dbReference type="EMBL" id="CPR06866.1"/>
    </source>
</evidence>
<dbReference type="Pfam" id="PF13193">
    <property type="entry name" value="AMP-binding_C"/>
    <property type="match status" value="1"/>
</dbReference>
<keyword evidence="3" id="KW-0547">Nucleotide-binding</keyword>
<feature type="domain" description="AMP-binding enzyme C-terminal" evidence="7">
    <location>
        <begin position="417"/>
        <end position="493"/>
    </location>
</feature>
<evidence type="ECO:0000256" key="4">
    <source>
        <dbReference type="ARBA" id="ARBA00022840"/>
    </source>
</evidence>
<accession>A0A0U0W441</accession>
<keyword evidence="4" id="KW-0067">ATP-binding</keyword>
<feature type="region of interest" description="Disordered" evidence="5">
    <location>
        <begin position="505"/>
        <end position="568"/>
    </location>
</feature>